<evidence type="ECO:0000256" key="7">
    <source>
        <dbReference type="ARBA" id="ARBA00022989"/>
    </source>
</evidence>
<dbReference type="AlphaFoldDB" id="A0A0G0HFX0"/>
<dbReference type="PROSITE" id="PS00449">
    <property type="entry name" value="ATPASE_A"/>
    <property type="match status" value="1"/>
</dbReference>
<dbReference type="EMBL" id="LBTJ01000035">
    <property type="protein sequence ID" value="KKQ37435.1"/>
    <property type="molecule type" value="Genomic_DNA"/>
</dbReference>
<reference evidence="12 13" key="1">
    <citation type="journal article" date="2015" name="Nature">
        <title>rRNA introns, odd ribosomes, and small enigmatic genomes across a large radiation of phyla.</title>
        <authorList>
            <person name="Brown C.T."/>
            <person name="Hug L.A."/>
            <person name="Thomas B.C."/>
            <person name="Sharon I."/>
            <person name="Castelle C.J."/>
            <person name="Singh A."/>
            <person name="Wilkins M.J."/>
            <person name="Williams K.H."/>
            <person name="Banfield J.F."/>
        </authorList>
    </citation>
    <scope>NUCLEOTIDE SEQUENCE [LARGE SCALE GENOMIC DNA]</scope>
</reference>
<dbReference type="InterPro" id="IPR023011">
    <property type="entry name" value="ATP_synth_F0_asu_AS"/>
</dbReference>
<evidence type="ECO:0000256" key="10">
    <source>
        <dbReference type="ARBA" id="ARBA00023310"/>
    </source>
</evidence>
<evidence type="ECO:0000256" key="8">
    <source>
        <dbReference type="ARBA" id="ARBA00023065"/>
    </source>
</evidence>
<dbReference type="PRINTS" id="PR00123">
    <property type="entry name" value="ATPASEA"/>
</dbReference>
<feature type="transmembrane region" description="Helical" evidence="11">
    <location>
        <begin position="52"/>
        <end position="72"/>
    </location>
</feature>
<comment type="subcellular location">
    <subcellularLocation>
        <location evidence="11">Cell membrane</location>
        <topology evidence="11">Multi-pass membrane protein</topology>
    </subcellularLocation>
    <subcellularLocation>
        <location evidence="1">Membrane</location>
        <topology evidence="1">Multi-pass membrane protein</topology>
    </subcellularLocation>
</comment>
<evidence type="ECO:0000313" key="13">
    <source>
        <dbReference type="Proteomes" id="UP000034471"/>
    </source>
</evidence>
<keyword evidence="4 11" id="KW-0138">CF(0)</keyword>
<evidence type="ECO:0000256" key="3">
    <source>
        <dbReference type="ARBA" id="ARBA00022448"/>
    </source>
</evidence>
<evidence type="ECO:0000256" key="5">
    <source>
        <dbReference type="ARBA" id="ARBA00022692"/>
    </source>
</evidence>
<dbReference type="PANTHER" id="PTHR42823">
    <property type="entry name" value="ATP SYNTHASE SUBUNIT A, CHLOROPLASTIC"/>
    <property type="match status" value="1"/>
</dbReference>
<dbReference type="Proteomes" id="UP000034471">
    <property type="component" value="Unassembled WGS sequence"/>
</dbReference>
<evidence type="ECO:0000313" key="12">
    <source>
        <dbReference type="EMBL" id="KKQ37435.1"/>
    </source>
</evidence>
<dbReference type="Gene3D" id="1.20.120.220">
    <property type="entry name" value="ATP synthase, F0 complex, subunit A"/>
    <property type="match status" value="1"/>
</dbReference>
<accession>A0A0G0HFX0</accession>
<name>A0A0G0HFX0_9BACT</name>
<feature type="transmembrane region" description="Helical" evidence="11">
    <location>
        <begin position="236"/>
        <end position="254"/>
    </location>
</feature>
<keyword evidence="5 11" id="KW-0812">Transmembrane</keyword>
<dbReference type="InterPro" id="IPR035908">
    <property type="entry name" value="F0_ATP_A_sf"/>
</dbReference>
<keyword evidence="8 11" id="KW-0406">Ion transport</keyword>
<dbReference type="STRING" id="1618481.US54_C0035G0017"/>
<dbReference type="SUPFAM" id="SSF81336">
    <property type="entry name" value="F1F0 ATP synthase subunit A"/>
    <property type="match status" value="1"/>
</dbReference>
<dbReference type="InterPro" id="IPR045082">
    <property type="entry name" value="ATP_syn_F0_a_bact/chloroplast"/>
</dbReference>
<keyword evidence="3 11" id="KW-0813">Transport</keyword>
<dbReference type="Pfam" id="PF00119">
    <property type="entry name" value="ATP-synt_A"/>
    <property type="match status" value="1"/>
</dbReference>
<comment type="function">
    <text evidence="11">Key component of the proton channel; it plays a direct role in the translocation of protons across the membrane.</text>
</comment>
<protein>
    <recommendedName>
        <fullName evidence="11">ATP synthase subunit a</fullName>
    </recommendedName>
    <alternativeName>
        <fullName evidence="11">ATP synthase F0 sector subunit a</fullName>
    </alternativeName>
    <alternativeName>
        <fullName evidence="11">F-ATPase subunit 6</fullName>
    </alternativeName>
</protein>
<evidence type="ECO:0000256" key="4">
    <source>
        <dbReference type="ARBA" id="ARBA00022547"/>
    </source>
</evidence>
<evidence type="ECO:0000256" key="1">
    <source>
        <dbReference type="ARBA" id="ARBA00004141"/>
    </source>
</evidence>
<keyword evidence="11" id="KW-1003">Cell membrane</keyword>
<keyword evidence="6 11" id="KW-0375">Hydrogen ion transport</keyword>
<dbReference type="PANTHER" id="PTHR42823:SF3">
    <property type="entry name" value="ATP SYNTHASE SUBUNIT A, CHLOROPLASTIC"/>
    <property type="match status" value="1"/>
</dbReference>
<feature type="transmembrane region" description="Helical" evidence="11">
    <location>
        <begin position="78"/>
        <end position="98"/>
    </location>
</feature>
<keyword evidence="10 11" id="KW-0066">ATP synthesis</keyword>
<evidence type="ECO:0000256" key="11">
    <source>
        <dbReference type="HAMAP-Rule" id="MF_01393"/>
    </source>
</evidence>
<dbReference type="CDD" id="cd00310">
    <property type="entry name" value="ATP-synt_Fo_a_6"/>
    <property type="match status" value="1"/>
</dbReference>
<evidence type="ECO:0000256" key="2">
    <source>
        <dbReference type="ARBA" id="ARBA00006810"/>
    </source>
</evidence>
<dbReference type="GO" id="GO:0046933">
    <property type="term" value="F:proton-transporting ATP synthase activity, rotational mechanism"/>
    <property type="evidence" value="ECO:0007669"/>
    <property type="project" value="UniProtKB-UniRule"/>
</dbReference>
<organism evidence="12 13">
    <name type="scientific">Candidatus Roizmanbacteria bacterium GW2011_GWA2_37_7</name>
    <dbReference type="NCBI Taxonomy" id="1618481"/>
    <lineage>
        <taxon>Bacteria</taxon>
        <taxon>Candidatus Roizmaniibacteriota</taxon>
    </lineage>
</organism>
<comment type="similarity">
    <text evidence="2 11">Belongs to the ATPase A chain family.</text>
</comment>
<dbReference type="GO" id="GO:0045259">
    <property type="term" value="C:proton-transporting ATP synthase complex"/>
    <property type="evidence" value="ECO:0007669"/>
    <property type="project" value="UniProtKB-KW"/>
</dbReference>
<feature type="transmembrane region" description="Helical" evidence="11">
    <location>
        <begin position="208"/>
        <end position="230"/>
    </location>
</feature>
<keyword evidence="9 11" id="KW-0472">Membrane</keyword>
<comment type="caution">
    <text evidence="12">The sequence shown here is derived from an EMBL/GenBank/DDBJ whole genome shotgun (WGS) entry which is preliminary data.</text>
</comment>
<evidence type="ECO:0000256" key="9">
    <source>
        <dbReference type="ARBA" id="ARBA00023136"/>
    </source>
</evidence>
<feature type="transmembrane region" description="Helical" evidence="11">
    <location>
        <begin position="20"/>
        <end position="40"/>
    </location>
</feature>
<proteinExistence type="inferred from homology"/>
<dbReference type="GO" id="GO:0042777">
    <property type="term" value="P:proton motive force-driven plasma membrane ATP synthesis"/>
    <property type="evidence" value="ECO:0007669"/>
    <property type="project" value="TreeGrafter"/>
</dbReference>
<dbReference type="HAMAP" id="MF_01393">
    <property type="entry name" value="ATP_synth_a_bact"/>
    <property type="match status" value="1"/>
</dbReference>
<keyword evidence="7 11" id="KW-1133">Transmembrane helix</keyword>
<dbReference type="GO" id="GO:0005886">
    <property type="term" value="C:plasma membrane"/>
    <property type="evidence" value="ECO:0007669"/>
    <property type="project" value="UniProtKB-SubCell"/>
</dbReference>
<dbReference type="InterPro" id="IPR000568">
    <property type="entry name" value="ATP_synth_F0_asu"/>
</dbReference>
<evidence type="ECO:0000256" key="6">
    <source>
        <dbReference type="ARBA" id="ARBA00022781"/>
    </source>
</evidence>
<dbReference type="PATRIC" id="fig|1618481.3.peg.704"/>
<gene>
    <name evidence="11" type="primary">atpB</name>
    <name evidence="12" type="ORF">US54_C0035G0017</name>
</gene>
<sequence>MSPHISIKGETVYELIGFPVTNSFITTILVVICFSFIAHYYYSEIRKETRSLVFYAIHGLFVGMYGMLESVLRQKINIFYPLLGAFFFFILLSNWSGLIPGVGSILIKPQVQSSEAVVDDEAHEVRIPLLRGGTADLNTTIALALVSVFMTQIYGFKFLGPSEHLKKYFDFRNPIMIMLGPLEIIQEFARIISFGFRLYGNIFAGEVLLTIVPFLLPVFFSFVVAPMFLIELFVGFVQALVFVMLSAVFINMATTAHH</sequence>